<dbReference type="RefSeq" id="WP_242866636.1">
    <property type="nucleotide sequence ID" value="NZ_JAOQJX010000003.1"/>
</dbReference>
<dbReference type="InterPro" id="IPR029063">
    <property type="entry name" value="SAM-dependent_MTases_sf"/>
</dbReference>
<keyword evidence="2" id="KW-0808">Transferase</keyword>
<accession>A0ABT2T9P3</accession>
<proteinExistence type="predicted"/>
<dbReference type="EMBL" id="JAOQJX010000003">
    <property type="protein sequence ID" value="MCU6746592.1"/>
    <property type="molecule type" value="Genomic_DNA"/>
</dbReference>
<dbReference type="GO" id="GO:0032259">
    <property type="term" value="P:methylation"/>
    <property type="evidence" value="ECO:0007669"/>
    <property type="project" value="UniProtKB-KW"/>
</dbReference>
<dbReference type="SUPFAM" id="SSF53335">
    <property type="entry name" value="S-adenosyl-L-methionine-dependent methyltransferases"/>
    <property type="match status" value="1"/>
</dbReference>
<protein>
    <submittedName>
        <fullName evidence="2">Class I SAM-dependent methyltransferase</fullName>
    </submittedName>
</protein>
<name>A0ABT2T9P3_9FIRM</name>
<evidence type="ECO:0000259" key="1">
    <source>
        <dbReference type="Pfam" id="PF13649"/>
    </source>
</evidence>
<evidence type="ECO:0000313" key="3">
    <source>
        <dbReference type="Proteomes" id="UP001652394"/>
    </source>
</evidence>
<gene>
    <name evidence="2" type="ORF">OCV51_02785</name>
</gene>
<evidence type="ECO:0000313" key="2">
    <source>
        <dbReference type="EMBL" id="MCU6746592.1"/>
    </source>
</evidence>
<dbReference type="Gene3D" id="3.40.50.150">
    <property type="entry name" value="Vaccinia Virus protein VP39"/>
    <property type="match status" value="1"/>
</dbReference>
<comment type="caution">
    <text evidence="2">The sequence shown here is derived from an EMBL/GenBank/DDBJ whole genome shotgun (WGS) entry which is preliminary data.</text>
</comment>
<dbReference type="GO" id="GO:0008168">
    <property type="term" value="F:methyltransferase activity"/>
    <property type="evidence" value="ECO:0007669"/>
    <property type="project" value="UniProtKB-KW"/>
</dbReference>
<feature type="domain" description="Methyltransferase" evidence="1">
    <location>
        <begin position="44"/>
        <end position="91"/>
    </location>
</feature>
<organism evidence="2 3">
    <name type="scientific">Faecalicatena acetigenes</name>
    <dbReference type="NCBI Taxonomy" id="2981790"/>
    <lineage>
        <taxon>Bacteria</taxon>
        <taxon>Bacillati</taxon>
        <taxon>Bacillota</taxon>
        <taxon>Clostridia</taxon>
        <taxon>Lachnospirales</taxon>
        <taxon>Lachnospiraceae</taxon>
        <taxon>Faecalicatena</taxon>
    </lineage>
</organism>
<dbReference type="Proteomes" id="UP001652394">
    <property type="component" value="Unassembled WGS sequence"/>
</dbReference>
<dbReference type="Pfam" id="PF13649">
    <property type="entry name" value="Methyltransf_25"/>
    <property type="match status" value="1"/>
</dbReference>
<dbReference type="InterPro" id="IPR041698">
    <property type="entry name" value="Methyltransf_25"/>
</dbReference>
<keyword evidence="2" id="KW-0489">Methyltransferase</keyword>
<sequence length="111" mass="12958">MMKGDRTIKYYDEYAKQFVENTANVEFRHMQNLFLDKLQKGAYILDLGCGSGRDTKYFLEQGYQVDEIDGSAEFCKLASEFTGIEVKHMYFQEVSELENMMVSGHVHRFCI</sequence>
<keyword evidence="3" id="KW-1185">Reference proteome</keyword>
<reference evidence="2 3" key="1">
    <citation type="journal article" date="2021" name="ISME Commun">
        <title>Automated analysis of genomic sequences facilitates high-throughput and comprehensive description of bacteria.</title>
        <authorList>
            <person name="Hitch T.C.A."/>
        </authorList>
    </citation>
    <scope>NUCLEOTIDE SEQUENCE [LARGE SCALE GENOMIC DNA]</scope>
    <source>
        <strain evidence="2 3">H2_18</strain>
    </source>
</reference>